<dbReference type="Gene3D" id="1.10.287.130">
    <property type="match status" value="1"/>
</dbReference>
<keyword evidence="10" id="KW-0812">Transmembrane</keyword>
<dbReference type="RefSeq" id="WP_209863288.1">
    <property type="nucleotide sequence ID" value="NZ_JAGGLD010000004.1"/>
</dbReference>
<evidence type="ECO:0000256" key="2">
    <source>
        <dbReference type="ARBA" id="ARBA00012438"/>
    </source>
</evidence>
<evidence type="ECO:0000313" key="12">
    <source>
        <dbReference type="EMBL" id="MBP2001632.1"/>
    </source>
</evidence>
<evidence type="ECO:0000256" key="9">
    <source>
        <dbReference type="SAM" id="Coils"/>
    </source>
</evidence>
<dbReference type="Gene3D" id="3.30.565.10">
    <property type="entry name" value="Histidine kinase-like ATPase, C-terminal domain"/>
    <property type="match status" value="1"/>
</dbReference>
<keyword evidence="5" id="KW-0547">Nucleotide-binding</keyword>
<sequence>MGVREMFLLNLGMLISVAYLANILYKYLFNRTSNRIKYVCSVVLIIFSGWICMKFGFTLKNHVITDLRYVPLIIAAVSYSEPVTIFIIGLGIGLVRLTFGVNDAAIAGLYNMAILGAVCALLNIWMRRSDIRLVFKAGITILVVNILNTLNIAILGVIPFKQYMLELAPITGPSGFGLSIVFALILRDFQLEQKRIVELKYANELMRKQTEELQRAKLKLEERAHQLALASQYKSEFLANMSHELRTPLNSILNLAQLIEESTPSSEEEDHRAYGSIIYKSGQDLLQLINDILDLSKVEAGRLEIMNEDLSLMEIPESLDMQFRHLAERKGIVFDIRQAEDLPDTIYSDTLRIQQILRNLLSNSFKFTEHNGRVTLEIRRSISKDGVKGEWIVFSVSDTGIGIPADKHMLIFEAFQQSDGSINRKYGGTGLGLSISRDLARLLGGFIRLQSKEGEGSLFSLYLPIK</sequence>
<feature type="coiled-coil region" evidence="9">
    <location>
        <begin position="199"/>
        <end position="230"/>
    </location>
</feature>
<comment type="catalytic activity">
    <reaction evidence="1">
        <text>ATP + protein L-histidine = ADP + protein N-phospho-L-histidine.</text>
        <dbReference type="EC" id="2.7.13.3"/>
    </reaction>
</comment>
<reference evidence="12 13" key="1">
    <citation type="submission" date="2021-03" db="EMBL/GenBank/DDBJ databases">
        <title>Genomic Encyclopedia of Type Strains, Phase IV (KMG-IV): sequencing the most valuable type-strain genomes for metagenomic binning, comparative biology and taxonomic classification.</title>
        <authorList>
            <person name="Goeker M."/>
        </authorList>
    </citation>
    <scope>NUCLEOTIDE SEQUENCE [LARGE SCALE GENOMIC DNA]</scope>
    <source>
        <strain evidence="12 13">DSM 26806</strain>
    </source>
</reference>
<gene>
    <name evidence="12" type="ORF">J2Z69_002677</name>
</gene>
<dbReference type="SMART" id="SM00388">
    <property type="entry name" value="HisKA"/>
    <property type="match status" value="1"/>
</dbReference>
<feature type="transmembrane region" description="Helical" evidence="10">
    <location>
        <begin position="104"/>
        <end position="126"/>
    </location>
</feature>
<comment type="caution">
    <text evidence="12">The sequence shown here is derived from an EMBL/GenBank/DDBJ whole genome shotgun (WGS) entry which is preliminary data.</text>
</comment>
<dbReference type="InterPro" id="IPR003661">
    <property type="entry name" value="HisK_dim/P_dom"/>
</dbReference>
<keyword evidence="10" id="KW-0472">Membrane</keyword>
<evidence type="ECO:0000256" key="8">
    <source>
        <dbReference type="ARBA" id="ARBA00023012"/>
    </source>
</evidence>
<feature type="domain" description="Histidine kinase" evidence="11">
    <location>
        <begin position="240"/>
        <end position="466"/>
    </location>
</feature>
<dbReference type="Pfam" id="PF00512">
    <property type="entry name" value="HisKA"/>
    <property type="match status" value="1"/>
</dbReference>
<feature type="transmembrane region" description="Helical" evidence="10">
    <location>
        <begin position="69"/>
        <end position="92"/>
    </location>
</feature>
<dbReference type="EMBL" id="JAGGLD010000004">
    <property type="protein sequence ID" value="MBP2001632.1"/>
    <property type="molecule type" value="Genomic_DNA"/>
</dbReference>
<feature type="transmembrane region" description="Helical" evidence="10">
    <location>
        <begin position="7"/>
        <end position="29"/>
    </location>
</feature>
<dbReference type="PANTHER" id="PTHR43711:SF26">
    <property type="entry name" value="SENSOR HISTIDINE KINASE RCSC"/>
    <property type="match status" value="1"/>
</dbReference>
<keyword evidence="13" id="KW-1185">Reference proteome</keyword>
<accession>A0ABS4JIX0</accession>
<dbReference type="GO" id="GO:0004673">
    <property type="term" value="F:protein histidine kinase activity"/>
    <property type="evidence" value="ECO:0007669"/>
    <property type="project" value="UniProtKB-EC"/>
</dbReference>
<dbReference type="InterPro" id="IPR050736">
    <property type="entry name" value="Sensor_HK_Regulatory"/>
</dbReference>
<dbReference type="InterPro" id="IPR004358">
    <property type="entry name" value="Sig_transdc_His_kin-like_C"/>
</dbReference>
<evidence type="ECO:0000256" key="6">
    <source>
        <dbReference type="ARBA" id="ARBA00022777"/>
    </source>
</evidence>
<dbReference type="SUPFAM" id="SSF55874">
    <property type="entry name" value="ATPase domain of HSP90 chaperone/DNA topoisomerase II/histidine kinase"/>
    <property type="match status" value="1"/>
</dbReference>
<dbReference type="EC" id="2.7.13.3" evidence="2"/>
<evidence type="ECO:0000256" key="1">
    <source>
        <dbReference type="ARBA" id="ARBA00000085"/>
    </source>
</evidence>
<evidence type="ECO:0000256" key="3">
    <source>
        <dbReference type="ARBA" id="ARBA00022553"/>
    </source>
</evidence>
<protein>
    <recommendedName>
        <fullName evidence="2">histidine kinase</fullName>
        <ecNumber evidence="2">2.7.13.3</ecNumber>
    </recommendedName>
</protein>
<name>A0ABS4JIX0_9BACL</name>
<keyword evidence="3" id="KW-0597">Phosphoprotein</keyword>
<dbReference type="InterPro" id="IPR003594">
    <property type="entry name" value="HATPase_dom"/>
</dbReference>
<evidence type="ECO:0000259" key="11">
    <source>
        <dbReference type="PROSITE" id="PS50109"/>
    </source>
</evidence>
<dbReference type="InterPro" id="IPR005467">
    <property type="entry name" value="His_kinase_dom"/>
</dbReference>
<evidence type="ECO:0000256" key="5">
    <source>
        <dbReference type="ARBA" id="ARBA00022741"/>
    </source>
</evidence>
<dbReference type="CDD" id="cd16922">
    <property type="entry name" value="HATPase_EvgS-ArcB-TorS-like"/>
    <property type="match status" value="1"/>
</dbReference>
<evidence type="ECO:0000256" key="4">
    <source>
        <dbReference type="ARBA" id="ARBA00022679"/>
    </source>
</evidence>
<keyword evidence="4 12" id="KW-0808">Transferase</keyword>
<feature type="transmembrane region" description="Helical" evidence="10">
    <location>
        <begin position="133"/>
        <end position="155"/>
    </location>
</feature>
<dbReference type="Pfam" id="PF02518">
    <property type="entry name" value="HATPase_c"/>
    <property type="match status" value="1"/>
</dbReference>
<dbReference type="PANTHER" id="PTHR43711">
    <property type="entry name" value="TWO-COMPONENT HISTIDINE KINASE"/>
    <property type="match status" value="1"/>
</dbReference>
<keyword evidence="10" id="KW-1133">Transmembrane helix</keyword>
<dbReference type="SUPFAM" id="SSF47384">
    <property type="entry name" value="Homodimeric domain of signal transducing histidine kinase"/>
    <property type="match status" value="1"/>
</dbReference>
<organism evidence="12 13">
    <name type="scientific">Paenibacillus shirakamiensis</name>
    <dbReference type="NCBI Taxonomy" id="1265935"/>
    <lineage>
        <taxon>Bacteria</taxon>
        <taxon>Bacillati</taxon>
        <taxon>Bacillota</taxon>
        <taxon>Bacilli</taxon>
        <taxon>Bacillales</taxon>
        <taxon>Paenibacillaceae</taxon>
        <taxon>Paenibacillus</taxon>
    </lineage>
</organism>
<keyword evidence="9" id="KW-0175">Coiled coil</keyword>
<dbReference type="PROSITE" id="PS50109">
    <property type="entry name" value="HIS_KIN"/>
    <property type="match status" value="1"/>
</dbReference>
<keyword evidence="8" id="KW-0902">Two-component regulatory system</keyword>
<evidence type="ECO:0000313" key="13">
    <source>
        <dbReference type="Proteomes" id="UP001519288"/>
    </source>
</evidence>
<dbReference type="SMART" id="SM00387">
    <property type="entry name" value="HATPase_c"/>
    <property type="match status" value="1"/>
</dbReference>
<feature type="transmembrane region" description="Helical" evidence="10">
    <location>
        <begin position="167"/>
        <end position="186"/>
    </location>
</feature>
<evidence type="ECO:0000256" key="10">
    <source>
        <dbReference type="SAM" id="Phobius"/>
    </source>
</evidence>
<evidence type="ECO:0000256" key="7">
    <source>
        <dbReference type="ARBA" id="ARBA00022840"/>
    </source>
</evidence>
<dbReference type="Proteomes" id="UP001519288">
    <property type="component" value="Unassembled WGS sequence"/>
</dbReference>
<keyword evidence="6 12" id="KW-0418">Kinase</keyword>
<proteinExistence type="predicted"/>
<keyword evidence="7" id="KW-0067">ATP-binding</keyword>
<dbReference type="CDD" id="cd00082">
    <property type="entry name" value="HisKA"/>
    <property type="match status" value="1"/>
</dbReference>
<dbReference type="InterPro" id="IPR036097">
    <property type="entry name" value="HisK_dim/P_sf"/>
</dbReference>
<feature type="transmembrane region" description="Helical" evidence="10">
    <location>
        <begin position="35"/>
        <end position="57"/>
    </location>
</feature>
<dbReference type="InterPro" id="IPR036890">
    <property type="entry name" value="HATPase_C_sf"/>
</dbReference>
<dbReference type="PRINTS" id="PR00344">
    <property type="entry name" value="BCTRLSENSOR"/>
</dbReference>